<proteinExistence type="predicted"/>
<reference evidence="1" key="1">
    <citation type="submission" date="2023-03" db="EMBL/GenBank/DDBJ databases">
        <title>Andean soil-derived lignocellulolytic bacterial consortium as a source of novel taxa and putative plastic-active enzymes.</title>
        <authorList>
            <person name="Diaz-Garcia L."/>
            <person name="Chuvochina M."/>
            <person name="Feuerriegel G."/>
            <person name="Bunk B."/>
            <person name="Sproer C."/>
            <person name="Streit W.R."/>
            <person name="Rodriguez L.M."/>
            <person name="Overmann J."/>
            <person name="Jimenez D.J."/>
        </authorList>
    </citation>
    <scope>NUCLEOTIDE SEQUENCE</scope>
    <source>
        <strain evidence="1">MAG 4610</strain>
    </source>
</reference>
<sequence>MLADLIAWITGGVAQAAVDPMAWRQRAAVAAESGQVLGAFRVRQGTVSGLGRHWREVEARLNGHRLAFERQRLPLDDLRRMARPRARDAFGLMVPDPVLVEIRSGDAVVEWALPETDADGILDPWQAGR</sequence>
<protein>
    <submittedName>
        <fullName evidence="1">Uncharacterized protein</fullName>
    </submittedName>
</protein>
<gene>
    <name evidence="1" type="ORF">P0Y48_08600</name>
</gene>
<dbReference type="Proteomes" id="UP001213972">
    <property type="component" value="Chromosome"/>
</dbReference>
<accession>A0AAJ5VY54</accession>
<evidence type="ECO:0000313" key="1">
    <source>
        <dbReference type="EMBL" id="WEK12536.1"/>
    </source>
</evidence>
<organism evidence="1 2">
    <name type="scientific">Candidatus Microbacterium phytovorans</name>
    <dbReference type="NCBI Taxonomy" id="3121374"/>
    <lineage>
        <taxon>Bacteria</taxon>
        <taxon>Bacillati</taxon>
        <taxon>Actinomycetota</taxon>
        <taxon>Actinomycetes</taxon>
        <taxon>Micrococcales</taxon>
        <taxon>Microbacteriaceae</taxon>
        <taxon>Microbacterium</taxon>
    </lineage>
</organism>
<dbReference type="EMBL" id="CP119321">
    <property type="protein sequence ID" value="WEK12536.1"/>
    <property type="molecule type" value="Genomic_DNA"/>
</dbReference>
<evidence type="ECO:0000313" key="2">
    <source>
        <dbReference type="Proteomes" id="UP001213972"/>
    </source>
</evidence>
<name>A0AAJ5VY54_9MICO</name>
<dbReference type="AlphaFoldDB" id="A0AAJ5VY54"/>